<dbReference type="InterPro" id="IPR050863">
    <property type="entry name" value="CenT-Element_Derived"/>
</dbReference>
<feature type="region of interest" description="Disordered" evidence="1">
    <location>
        <begin position="399"/>
        <end position="432"/>
    </location>
</feature>
<dbReference type="RefSeq" id="XP_030762742.1">
    <property type="nucleotide sequence ID" value="XM_030906882.1"/>
</dbReference>
<evidence type="ECO:0000313" key="3">
    <source>
        <dbReference type="Proteomes" id="UP000504635"/>
    </source>
</evidence>
<proteinExistence type="predicted"/>
<name>A0A6J2YH39_SITOR</name>
<dbReference type="OrthoDB" id="6258697at2759"/>
<dbReference type="InterPro" id="IPR036397">
    <property type="entry name" value="RNaseH_sf"/>
</dbReference>
<keyword evidence="3" id="KW-1185">Reference proteome</keyword>
<accession>A0A6J2YH39</accession>
<gene>
    <name evidence="4" type="primary">LOC115887452</name>
</gene>
<dbReference type="KEGG" id="soy:115887452"/>
<protein>
    <submittedName>
        <fullName evidence="4">Uncharacterized protein LOC115887452</fullName>
    </submittedName>
</protein>
<dbReference type="AlphaFoldDB" id="A0A6J2YH39"/>
<dbReference type="PANTHER" id="PTHR19303">
    <property type="entry name" value="TRANSPOSON"/>
    <property type="match status" value="1"/>
</dbReference>
<dbReference type="Proteomes" id="UP000504635">
    <property type="component" value="Unplaced"/>
</dbReference>
<dbReference type="GeneID" id="115887452"/>
<dbReference type="GO" id="GO:0003677">
    <property type="term" value="F:DNA binding"/>
    <property type="evidence" value="ECO:0007669"/>
    <property type="project" value="TreeGrafter"/>
</dbReference>
<reference evidence="4" key="1">
    <citation type="submission" date="2025-08" db="UniProtKB">
        <authorList>
            <consortium name="RefSeq"/>
        </authorList>
    </citation>
    <scope>IDENTIFICATION</scope>
    <source>
        <tissue evidence="4">Gonads</tissue>
    </source>
</reference>
<evidence type="ECO:0000259" key="2">
    <source>
        <dbReference type="Pfam" id="PF03184"/>
    </source>
</evidence>
<dbReference type="PANTHER" id="PTHR19303:SF71">
    <property type="entry name" value="ZINC FINGER PHD-TYPE DOMAIN-CONTAINING PROTEIN"/>
    <property type="match status" value="1"/>
</dbReference>
<dbReference type="InterPro" id="IPR004875">
    <property type="entry name" value="DDE_SF_endonuclease_dom"/>
</dbReference>
<organism evidence="3 4">
    <name type="scientific">Sitophilus oryzae</name>
    <name type="common">Rice weevil</name>
    <name type="synonym">Curculio oryzae</name>
    <dbReference type="NCBI Taxonomy" id="7048"/>
    <lineage>
        <taxon>Eukaryota</taxon>
        <taxon>Metazoa</taxon>
        <taxon>Ecdysozoa</taxon>
        <taxon>Arthropoda</taxon>
        <taxon>Hexapoda</taxon>
        <taxon>Insecta</taxon>
        <taxon>Pterygota</taxon>
        <taxon>Neoptera</taxon>
        <taxon>Endopterygota</taxon>
        <taxon>Coleoptera</taxon>
        <taxon>Polyphaga</taxon>
        <taxon>Cucujiformia</taxon>
        <taxon>Curculionidae</taxon>
        <taxon>Dryophthorinae</taxon>
        <taxon>Sitophilus</taxon>
    </lineage>
</organism>
<dbReference type="Pfam" id="PF03184">
    <property type="entry name" value="DDE_1"/>
    <property type="match status" value="1"/>
</dbReference>
<feature type="domain" description="DDE-1" evidence="2">
    <location>
        <begin position="214"/>
        <end position="320"/>
    </location>
</feature>
<dbReference type="GO" id="GO:0005634">
    <property type="term" value="C:nucleus"/>
    <property type="evidence" value="ECO:0007669"/>
    <property type="project" value="TreeGrafter"/>
</dbReference>
<dbReference type="Gene3D" id="3.30.420.10">
    <property type="entry name" value="Ribonuclease H-like superfamily/Ribonuclease H"/>
    <property type="match status" value="1"/>
</dbReference>
<sequence>MASNKRQQWNEEDMRRAIINTTLRRRLEKQDSSKGYLGGRKATFSKAIENEIAGHIIEMEIRFFGLTSKDLRRMVFEVAEKNKIKHCFNREVKLAGWKWVRGFLKRNPQISLRSPESTSLARAQAFNKPNIEAYFNALSNILEQYNFLPENIYNMDESGRKQVGALSSAERGQHVTVVCAMNAIGTYVPPALNYPRQRMNEELMNGAPAGSIAFTQEKGWMTSEIFCKWLKHFVRYTKASNENKTLLLLDGHSSHKSLESLQIAKENGVIVFCFPAHCSHHVQPLDVGFFRPLHTYFDQEIQLWLRQNPGKACSPIKCVNSFKKTGIHPFNPHVFEDWQFAPALATDKQISETRGDINENQMELDIQDQPSTSGHNLSSSSVLHISVKEILPPPQAIAIGADKGSKRRRGKTGHLNSTPEISELKDKVIEKK</sequence>
<dbReference type="InParanoid" id="A0A6J2YH39"/>
<evidence type="ECO:0000313" key="4">
    <source>
        <dbReference type="RefSeq" id="XP_030762742.1"/>
    </source>
</evidence>
<evidence type="ECO:0000256" key="1">
    <source>
        <dbReference type="SAM" id="MobiDB-lite"/>
    </source>
</evidence>
<feature type="compositionally biased region" description="Basic and acidic residues" evidence="1">
    <location>
        <begin position="422"/>
        <end position="432"/>
    </location>
</feature>